<comment type="caution">
    <text evidence="3">The sequence shown here is derived from an EMBL/GenBank/DDBJ whole genome shotgun (WGS) entry which is preliminary data.</text>
</comment>
<dbReference type="OrthoDB" id="3792586at2759"/>
<accession>A0A9P9D4B1</accession>
<sequence>MRVWAFDSERDEEGDLLREVTANGVVNVAQYYHHETVRIHETDDDIRSNVRGGLDVTRAANHRPERSMPPSSITAGAPLKGRSISAASQKRSSGHTDAPYLPANDPVLRLQQRPAVRHCKIGYI</sequence>
<feature type="domain" description="Fungal-type protein kinase" evidence="2">
    <location>
        <begin position="3"/>
        <end position="91"/>
    </location>
</feature>
<dbReference type="EMBL" id="JAGMUV010000038">
    <property type="protein sequence ID" value="KAH7112359.1"/>
    <property type="molecule type" value="Genomic_DNA"/>
</dbReference>
<proteinExistence type="predicted"/>
<keyword evidence="4" id="KW-1185">Reference proteome</keyword>
<dbReference type="AlphaFoldDB" id="A0A9P9D4B1"/>
<protein>
    <recommendedName>
        <fullName evidence="2">Fungal-type protein kinase domain-containing protein</fullName>
    </recommendedName>
</protein>
<evidence type="ECO:0000313" key="4">
    <source>
        <dbReference type="Proteomes" id="UP000738349"/>
    </source>
</evidence>
<evidence type="ECO:0000259" key="2">
    <source>
        <dbReference type="Pfam" id="PF17667"/>
    </source>
</evidence>
<reference evidence="3" key="1">
    <citation type="journal article" date="2021" name="Nat. Commun.">
        <title>Genetic determinants of endophytism in the Arabidopsis root mycobiome.</title>
        <authorList>
            <person name="Mesny F."/>
            <person name="Miyauchi S."/>
            <person name="Thiergart T."/>
            <person name="Pickel B."/>
            <person name="Atanasova L."/>
            <person name="Karlsson M."/>
            <person name="Huettel B."/>
            <person name="Barry K.W."/>
            <person name="Haridas S."/>
            <person name="Chen C."/>
            <person name="Bauer D."/>
            <person name="Andreopoulos W."/>
            <person name="Pangilinan J."/>
            <person name="LaButti K."/>
            <person name="Riley R."/>
            <person name="Lipzen A."/>
            <person name="Clum A."/>
            <person name="Drula E."/>
            <person name="Henrissat B."/>
            <person name="Kohler A."/>
            <person name="Grigoriev I.V."/>
            <person name="Martin F.M."/>
            <person name="Hacquard S."/>
        </authorList>
    </citation>
    <scope>NUCLEOTIDE SEQUENCE</scope>
    <source>
        <strain evidence="3">MPI-CAGE-AT-0147</strain>
    </source>
</reference>
<evidence type="ECO:0000313" key="3">
    <source>
        <dbReference type="EMBL" id="KAH7112359.1"/>
    </source>
</evidence>
<organism evidence="3 4">
    <name type="scientific">Dactylonectria macrodidyma</name>
    <dbReference type="NCBI Taxonomy" id="307937"/>
    <lineage>
        <taxon>Eukaryota</taxon>
        <taxon>Fungi</taxon>
        <taxon>Dikarya</taxon>
        <taxon>Ascomycota</taxon>
        <taxon>Pezizomycotina</taxon>
        <taxon>Sordariomycetes</taxon>
        <taxon>Hypocreomycetidae</taxon>
        <taxon>Hypocreales</taxon>
        <taxon>Nectriaceae</taxon>
        <taxon>Dactylonectria</taxon>
    </lineage>
</organism>
<dbReference type="InterPro" id="IPR040976">
    <property type="entry name" value="Pkinase_fungal"/>
</dbReference>
<gene>
    <name evidence="3" type="ORF">EDB81DRAFT_893997</name>
</gene>
<dbReference type="PANTHER" id="PTHR38248">
    <property type="entry name" value="FUNK1 6"/>
    <property type="match status" value="1"/>
</dbReference>
<name>A0A9P9D4B1_9HYPO</name>
<dbReference type="Pfam" id="PF17667">
    <property type="entry name" value="Pkinase_fungal"/>
    <property type="match status" value="1"/>
</dbReference>
<dbReference type="PANTHER" id="PTHR38248:SF2">
    <property type="entry name" value="FUNK1 11"/>
    <property type="match status" value="1"/>
</dbReference>
<evidence type="ECO:0000256" key="1">
    <source>
        <dbReference type="SAM" id="MobiDB-lite"/>
    </source>
</evidence>
<feature type="region of interest" description="Disordered" evidence="1">
    <location>
        <begin position="58"/>
        <end position="105"/>
    </location>
</feature>
<dbReference type="Proteomes" id="UP000738349">
    <property type="component" value="Unassembled WGS sequence"/>
</dbReference>